<dbReference type="AlphaFoldDB" id="A0A6J4L865"/>
<protein>
    <submittedName>
        <fullName evidence="2">Uncharacterized protein</fullName>
    </submittedName>
</protein>
<evidence type="ECO:0000256" key="1">
    <source>
        <dbReference type="SAM" id="MobiDB-lite"/>
    </source>
</evidence>
<dbReference type="EMBL" id="CADCTX010000473">
    <property type="protein sequence ID" value="CAA9321855.1"/>
    <property type="molecule type" value="Genomic_DNA"/>
</dbReference>
<evidence type="ECO:0000313" key="2">
    <source>
        <dbReference type="EMBL" id="CAA9321855.1"/>
    </source>
</evidence>
<feature type="region of interest" description="Disordered" evidence="1">
    <location>
        <begin position="20"/>
        <end position="40"/>
    </location>
</feature>
<reference evidence="2" key="1">
    <citation type="submission" date="2020-02" db="EMBL/GenBank/DDBJ databases">
        <authorList>
            <person name="Meier V. D."/>
        </authorList>
    </citation>
    <scope>NUCLEOTIDE SEQUENCE</scope>
    <source>
        <strain evidence="2">AVDCRST_MAG40</strain>
    </source>
</reference>
<sequence length="40" mass="4414">ARLPEDRRLRQAAREHAAIAGADALHRGRRRVPATTARGL</sequence>
<feature type="non-terminal residue" evidence="2">
    <location>
        <position position="40"/>
    </location>
</feature>
<organism evidence="2">
    <name type="scientific">uncultured Gemmatimonadaceae bacterium</name>
    <dbReference type="NCBI Taxonomy" id="246130"/>
    <lineage>
        <taxon>Bacteria</taxon>
        <taxon>Pseudomonadati</taxon>
        <taxon>Gemmatimonadota</taxon>
        <taxon>Gemmatimonadia</taxon>
        <taxon>Gemmatimonadales</taxon>
        <taxon>Gemmatimonadaceae</taxon>
        <taxon>environmental samples</taxon>
    </lineage>
</organism>
<accession>A0A6J4L865</accession>
<proteinExistence type="predicted"/>
<feature type="non-terminal residue" evidence="2">
    <location>
        <position position="1"/>
    </location>
</feature>
<gene>
    <name evidence="2" type="ORF">AVDCRST_MAG40-1503</name>
</gene>
<name>A0A6J4L865_9BACT</name>